<evidence type="ECO:0000313" key="1">
    <source>
        <dbReference type="EMBL" id="KAF6169507.1"/>
    </source>
</evidence>
<organism evidence="1 2">
    <name type="scientific">Kingdonia uniflora</name>
    <dbReference type="NCBI Taxonomy" id="39325"/>
    <lineage>
        <taxon>Eukaryota</taxon>
        <taxon>Viridiplantae</taxon>
        <taxon>Streptophyta</taxon>
        <taxon>Embryophyta</taxon>
        <taxon>Tracheophyta</taxon>
        <taxon>Spermatophyta</taxon>
        <taxon>Magnoliopsida</taxon>
        <taxon>Ranunculales</taxon>
        <taxon>Circaeasteraceae</taxon>
        <taxon>Kingdonia</taxon>
    </lineage>
</organism>
<dbReference type="Proteomes" id="UP000541444">
    <property type="component" value="Unassembled WGS sequence"/>
</dbReference>
<feature type="non-terminal residue" evidence="1">
    <location>
        <position position="1"/>
    </location>
</feature>
<reference evidence="1 2" key="1">
    <citation type="journal article" date="2020" name="IScience">
        <title>Genome Sequencing of the Endangered Kingdonia uniflora (Circaeasteraceae, Ranunculales) Reveals Potential Mechanisms of Evolutionary Specialization.</title>
        <authorList>
            <person name="Sun Y."/>
            <person name="Deng T."/>
            <person name="Zhang A."/>
            <person name="Moore M.J."/>
            <person name="Landis J.B."/>
            <person name="Lin N."/>
            <person name="Zhang H."/>
            <person name="Zhang X."/>
            <person name="Huang J."/>
            <person name="Zhang X."/>
            <person name="Sun H."/>
            <person name="Wang H."/>
        </authorList>
    </citation>
    <scope>NUCLEOTIDE SEQUENCE [LARGE SCALE GENOMIC DNA]</scope>
    <source>
        <strain evidence="1">TB1705</strain>
        <tissue evidence="1">Leaf</tissue>
    </source>
</reference>
<evidence type="ECO:0000313" key="2">
    <source>
        <dbReference type="Proteomes" id="UP000541444"/>
    </source>
</evidence>
<protein>
    <submittedName>
        <fullName evidence="1">Uncharacterized protein</fullName>
    </submittedName>
</protein>
<dbReference type="AlphaFoldDB" id="A0A7J7NQL7"/>
<comment type="caution">
    <text evidence="1">The sequence shown here is derived from an EMBL/GenBank/DDBJ whole genome shotgun (WGS) entry which is preliminary data.</text>
</comment>
<dbReference type="EMBL" id="JACGCM010000655">
    <property type="protein sequence ID" value="KAF6169507.1"/>
    <property type="molecule type" value="Genomic_DNA"/>
</dbReference>
<gene>
    <name evidence="1" type="ORF">GIB67_013207</name>
</gene>
<accession>A0A7J7NQL7</accession>
<sequence length="54" mass="5972">VLTVRKFQVATSSFGTLEGSLALIRRILGRILNYELLKAFKETCVRLKALGSSC</sequence>
<proteinExistence type="predicted"/>
<keyword evidence="2" id="KW-1185">Reference proteome</keyword>
<name>A0A7J7NQL7_9MAGN</name>